<comment type="caution">
    <text evidence="1">The sequence shown here is derived from an EMBL/GenBank/DDBJ whole genome shotgun (WGS) entry which is preliminary data.</text>
</comment>
<evidence type="ECO:0000313" key="2">
    <source>
        <dbReference type="Proteomes" id="UP001597295"/>
    </source>
</evidence>
<dbReference type="RefSeq" id="WP_379874949.1">
    <property type="nucleotide sequence ID" value="NZ_JBHUIP010000003.1"/>
</dbReference>
<reference evidence="2" key="1">
    <citation type="journal article" date="2019" name="Int. J. Syst. Evol. Microbiol.">
        <title>The Global Catalogue of Microorganisms (GCM) 10K type strain sequencing project: providing services to taxonomists for standard genome sequencing and annotation.</title>
        <authorList>
            <consortium name="The Broad Institute Genomics Platform"/>
            <consortium name="The Broad Institute Genome Sequencing Center for Infectious Disease"/>
            <person name="Wu L."/>
            <person name="Ma J."/>
        </authorList>
    </citation>
    <scope>NUCLEOTIDE SEQUENCE [LARGE SCALE GENOMIC DNA]</scope>
    <source>
        <strain evidence="2">CGMCC 1.19062</strain>
    </source>
</reference>
<gene>
    <name evidence="1" type="ORF">ACFSM5_04000</name>
</gene>
<dbReference type="EMBL" id="JBHUIP010000003">
    <property type="protein sequence ID" value="MFD2262038.1"/>
    <property type="molecule type" value="Genomic_DNA"/>
</dbReference>
<organism evidence="1 2">
    <name type="scientific">Lacibacterium aquatile</name>
    <dbReference type="NCBI Taxonomy" id="1168082"/>
    <lineage>
        <taxon>Bacteria</taxon>
        <taxon>Pseudomonadati</taxon>
        <taxon>Pseudomonadota</taxon>
        <taxon>Alphaproteobacteria</taxon>
        <taxon>Rhodospirillales</taxon>
        <taxon>Rhodospirillaceae</taxon>
    </lineage>
</organism>
<sequence length="156" mass="17473">MRVPEDLNRHFAELYGLWSARSEEGRLPARRSLGLPDLPLILRGSTNLLAVEVQPDGSLDFRFRLFGSLQRMATLAPPTGRLIGEVIPEAGYLDMMRRHYQEVVESRAPRLDQISNSIGEEGQQEAYAYDRLILPLSSDGETVTDLMTCAAKANRT</sequence>
<dbReference type="Proteomes" id="UP001597295">
    <property type="component" value="Unassembled WGS sequence"/>
</dbReference>
<protein>
    <recommendedName>
        <fullName evidence="3">PAS domain-containing protein</fullName>
    </recommendedName>
</protein>
<proteinExistence type="predicted"/>
<name>A0ABW5DND8_9PROT</name>
<evidence type="ECO:0008006" key="3">
    <source>
        <dbReference type="Google" id="ProtNLM"/>
    </source>
</evidence>
<keyword evidence="2" id="KW-1185">Reference proteome</keyword>
<accession>A0ABW5DND8</accession>
<evidence type="ECO:0000313" key="1">
    <source>
        <dbReference type="EMBL" id="MFD2262038.1"/>
    </source>
</evidence>